<dbReference type="Pfam" id="PF01037">
    <property type="entry name" value="AsnC_trans_reg"/>
    <property type="match status" value="1"/>
</dbReference>
<dbReference type="RefSeq" id="WP_066179811.1">
    <property type="nucleotide sequence ID" value="NZ_LQZT01000023.1"/>
</dbReference>
<dbReference type="InterPro" id="IPR019887">
    <property type="entry name" value="Tscrpt_reg_AsnC/Lrp_C"/>
</dbReference>
<dbReference type="STRING" id="1480615.AWJ14_06775"/>
<organism evidence="2 3">
    <name type="scientific">Hoeflea olei</name>
    <dbReference type="NCBI Taxonomy" id="1480615"/>
    <lineage>
        <taxon>Bacteria</taxon>
        <taxon>Pseudomonadati</taxon>
        <taxon>Pseudomonadota</taxon>
        <taxon>Alphaproteobacteria</taxon>
        <taxon>Hyphomicrobiales</taxon>
        <taxon>Rhizobiaceae</taxon>
        <taxon>Hoeflea</taxon>
    </lineage>
</organism>
<comment type="caution">
    <text evidence="2">The sequence shown here is derived from an EMBL/GenBank/DDBJ whole genome shotgun (WGS) entry which is preliminary data.</text>
</comment>
<proteinExistence type="predicted"/>
<dbReference type="Proteomes" id="UP000094795">
    <property type="component" value="Unassembled WGS sequence"/>
</dbReference>
<dbReference type="EMBL" id="LQZT01000023">
    <property type="protein sequence ID" value="OCW56861.1"/>
    <property type="molecule type" value="Genomic_DNA"/>
</dbReference>
<dbReference type="AlphaFoldDB" id="A0A1C1YTL2"/>
<reference evidence="2 3" key="1">
    <citation type="submission" date="2015-12" db="EMBL/GenBank/DDBJ databases">
        <authorList>
            <person name="Shamseldin A."/>
            <person name="Moawad H."/>
            <person name="Abd El-Rahim W.M."/>
            <person name="Sadowsky M.J."/>
        </authorList>
    </citation>
    <scope>NUCLEOTIDE SEQUENCE [LARGE SCALE GENOMIC DNA]</scope>
    <source>
        <strain evidence="2 3">JC234</strain>
    </source>
</reference>
<protein>
    <submittedName>
        <fullName evidence="2">AsnC family transcriptional regulator</fullName>
    </submittedName>
</protein>
<accession>A0A1C1YTL2</accession>
<name>A0A1C1YTL2_9HYPH</name>
<sequence>MQCFFVEFQCKLGQAYAVADEIANREIASEVYSVSGEYDLLAKFYIEDDIDIGRFIAENVHTIPGIERTHTMLTFKAF</sequence>
<dbReference type="OrthoDB" id="9799041at2"/>
<evidence type="ECO:0000313" key="2">
    <source>
        <dbReference type="EMBL" id="OCW56861.1"/>
    </source>
</evidence>
<dbReference type="SUPFAM" id="SSF54909">
    <property type="entry name" value="Dimeric alpha+beta barrel"/>
    <property type="match status" value="1"/>
</dbReference>
<keyword evidence="3" id="KW-1185">Reference proteome</keyword>
<dbReference type="InterPro" id="IPR011008">
    <property type="entry name" value="Dimeric_a/b-barrel"/>
</dbReference>
<gene>
    <name evidence="2" type="ORF">AWJ14_06775</name>
</gene>
<evidence type="ECO:0000259" key="1">
    <source>
        <dbReference type="Pfam" id="PF01037"/>
    </source>
</evidence>
<evidence type="ECO:0000313" key="3">
    <source>
        <dbReference type="Proteomes" id="UP000094795"/>
    </source>
</evidence>
<dbReference type="Gene3D" id="3.30.70.920">
    <property type="match status" value="1"/>
</dbReference>
<feature type="domain" description="Transcription regulator AsnC/Lrp ligand binding" evidence="1">
    <location>
        <begin position="6"/>
        <end position="76"/>
    </location>
</feature>